<keyword evidence="2" id="KW-1185">Reference proteome</keyword>
<dbReference type="AlphaFoldDB" id="A0A3M7PBI5"/>
<evidence type="ECO:0000313" key="2">
    <source>
        <dbReference type="Proteomes" id="UP000276133"/>
    </source>
</evidence>
<gene>
    <name evidence="1" type="ORF">BpHYR1_053657</name>
</gene>
<dbReference type="EMBL" id="REGN01012227">
    <property type="protein sequence ID" value="RMZ96412.1"/>
    <property type="molecule type" value="Genomic_DNA"/>
</dbReference>
<comment type="caution">
    <text evidence="1">The sequence shown here is derived from an EMBL/GenBank/DDBJ whole genome shotgun (WGS) entry which is preliminary data.</text>
</comment>
<evidence type="ECO:0000313" key="1">
    <source>
        <dbReference type="EMBL" id="RMZ96412.1"/>
    </source>
</evidence>
<dbReference type="Proteomes" id="UP000276133">
    <property type="component" value="Unassembled WGS sequence"/>
</dbReference>
<accession>A0A3M7PBI5</accession>
<name>A0A3M7PBI5_BRAPC</name>
<organism evidence="1 2">
    <name type="scientific">Brachionus plicatilis</name>
    <name type="common">Marine rotifer</name>
    <name type="synonym">Brachionus muelleri</name>
    <dbReference type="NCBI Taxonomy" id="10195"/>
    <lineage>
        <taxon>Eukaryota</taxon>
        <taxon>Metazoa</taxon>
        <taxon>Spiralia</taxon>
        <taxon>Gnathifera</taxon>
        <taxon>Rotifera</taxon>
        <taxon>Eurotatoria</taxon>
        <taxon>Monogononta</taxon>
        <taxon>Pseudotrocha</taxon>
        <taxon>Ploima</taxon>
        <taxon>Brachionidae</taxon>
        <taxon>Brachionus</taxon>
    </lineage>
</organism>
<proteinExistence type="predicted"/>
<feature type="non-terminal residue" evidence="1">
    <location>
        <position position="1"/>
    </location>
</feature>
<reference evidence="1 2" key="1">
    <citation type="journal article" date="2018" name="Sci. Rep.">
        <title>Genomic signatures of local adaptation to the degree of environmental predictability in rotifers.</title>
        <authorList>
            <person name="Franch-Gras L."/>
            <person name="Hahn C."/>
            <person name="Garcia-Roger E.M."/>
            <person name="Carmona M.J."/>
            <person name="Serra M."/>
            <person name="Gomez A."/>
        </authorList>
    </citation>
    <scope>NUCLEOTIDE SEQUENCE [LARGE SCALE GENOMIC DNA]</scope>
    <source>
        <strain evidence="1">HYR1</strain>
    </source>
</reference>
<protein>
    <submittedName>
        <fullName evidence="1">Uncharacterized protein</fullName>
    </submittedName>
</protein>
<sequence>YIPESLNQGSARTPLPNPSLCKHYVIDQIDYKLLEPTLHLNFLSDLLGTQLKSNLEIMY</sequence>